<dbReference type="EMBL" id="GBXM01040339">
    <property type="protein sequence ID" value="JAH68238.1"/>
    <property type="molecule type" value="Transcribed_RNA"/>
</dbReference>
<sequence>MLSSFFRFVLLSQTIFLNWAVSTMIYMCCSNCIHLKNCK</sequence>
<name>A0A0E9UTH9_ANGAN</name>
<accession>A0A0E9UTH9</accession>
<dbReference type="AlphaFoldDB" id="A0A0E9UTH9"/>
<protein>
    <submittedName>
        <fullName evidence="1">Uncharacterized protein</fullName>
    </submittedName>
</protein>
<organism evidence="1">
    <name type="scientific">Anguilla anguilla</name>
    <name type="common">European freshwater eel</name>
    <name type="synonym">Muraena anguilla</name>
    <dbReference type="NCBI Taxonomy" id="7936"/>
    <lineage>
        <taxon>Eukaryota</taxon>
        <taxon>Metazoa</taxon>
        <taxon>Chordata</taxon>
        <taxon>Craniata</taxon>
        <taxon>Vertebrata</taxon>
        <taxon>Euteleostomi</taxon>
        <taxon>Actinopterygii</taxon>
        <taxon>Neopterygii</taxon>
        <taxon>Teleostei</taxon>
        <taxon>Anguilliformes</taxon>
        <taxon>Anguillidae</taxon>
        <taxon>Anguilla</taxon>
    </lineage>
</organism>
<reference evidence="1" key="2">
    <citation type="journal article" date="2015" name="Fish Shellfish Immunol.">
        <title>Early steps in the European eel (Anguilla anguilla)-Vibrio vulnificus interaction in the gills: Role of the RtxA13 toxin.</title>
        <authorList>
            <person name="Callol A."/>
            <person name="Pajuelo D."/>
            <person name="Ebbesson L."/>
            <person name="Teles M."/>
            <person name="MacKenzie S."/>
            <person name="Amaro C."/>
        </authorList>
    </citation>
    <scope>NUCLEOTIDE SEQUENCE</scope>
</reference>
<reference evidence="1" key="1">
    <citation type="submission" date="2014-11" db="EMBL/GenBank/DDBJ databases">
        <authorList>
            <person name="Amaro Gonzalez C."/>
        </authorList>
    </citation>
    <scope>NUCLEOTIDE SEQUENCE</scope>
</reference>
<evidence type="ECO:0000313" key="1">
    <source>
        <dbReference type="EMBL" id="JAH68238.1"/>
    </source>
</evidence>
<proteinExistence type="predicted"/>